<dbReference type="SUPFAM" id="SSF103190">
    <property type="entry name" value="Sensory domain-like"/>
    <property type="match status" value="1"/>
</dbReference>
<dbReference type="RefSeq" id="WP_125180272.1">
    <property type="nucleotide sequence ID" value="NZ_QZMU01000001.1"/>
</dbReference>
<organism evidence="1 2">
    <name type="scientific">Thiohalobacter thiocyanaticus</name>
    <dbReference type="NCBI Taxonomy" id="585455"/>
    <lineage>
        <taxon>Bacteria</taxon>
        <taxon>Pseudomonadati</taxon>
        <taxon>Pseudomonadota</taxon>
        <taxon>Gammaproteobacteria</taxon>
        <taxon>Thiohalobacterales</taxon>
        <taxon>Thiohalobacteraceae</taxon>
        <taxon>Thiohalobacter</taxon>
    </lineage>
</organism>
<dbReference type="InterPro" id="IPR029151">
    <property type="entry name" value="Sensor-like_sf"/>
</dbReference>
<evidence type="ECO:0000313" key="2">
    <source>
        <dbReference type="Proteomes" id="UP000287798"/>
    </source>
</evidence>
<dbReference type="Proteomes" id="UP000287798">
    <property type="component" value="Unassembled WGS sequence"/>
</dbReference>
<protein>
    <submittedName>
        <fullName evidence="1">Uncharacterized protein</fullName>
    </submittedName>
</protein>
<comment type="caution">
    <text evidence="1">The sequence shown here is derived from an EMBL/GenBank/DDBJ whole genome shotgun (WGS) entry which is preliminary data.</text>
</comment>
<dbReference type="Gene3D" id="3.30.450.20">
    <property type="entry name" value="PAS domain"/>
    <property type="match status" value="1"/>
</dbReference>
<proteinExistence type="predicted"/>
<sequence>MGPSWQDSIYRQREELARMLREPLAQLANKCTPVWGDRERLNALLLDGFSSIPYCTYLYALDPDGLQLSDNISKDGVMAGHFHRNRAERPYMQEAMPAWGFLLSDAYISQSGQRPSLTALQIVAADTGILGYVGADFDLRSLPVTSALYQEPADWRQVKGDPAIRGTLFLQTRTESPMDRNMQQALSILEELLTERGVFQCQIHFSSSQAIIWMIDDPLRYRILDQEVLKDPDICLLYPSRPYPTDAAIPPSDIVRILDGMRDLRLVDTTIYLRTASINIFNGMVSLTFSCDGSHYMRYDEFLSKGPAFWSGISA</sequence>
<keyword evidence="2" id="KW-1185">Reference proteome</keyword>
<dbReference type="CDD" id="cd18773">
    <property type="entry name" value="PDC1_HK_sensor"/>
    <property type="match status" value="1"/>
</dbReference>
<dbReference type="EMBL" id="QZMU01000001">
    <property type="protein sequence ID" value="RRQ23004.1"/>
    <property type="molecule type" value="Genomic_DNA"/>
</dbReference>
<dbReference type="AlphaFoldDB" id="A0A426QML8"/>
<dbReference type="OrthoDB" id="8477901at2"/>
<accession>A0A426QML8</accession>
<reference evidence="1 2" key="1">
    <citation type="journal article" date="2010" name="Int. J. Syst. Evol. Microbiol.">
        <title>Thiohalobacter thiocyanaticus gen. nov., sp. nov., a moderately halophilic, sulfur-oxidizing gammaproteobacterium from hypersaline lakes, that utilizes thiocyanate.</title>
        <authorList>
            <person name="Sorokin D.Y."/>
            <person name="Kovaleva O.L."/>
            <person name="Tourova T.P."/>
            <person name="Muyzer G."/>
        </authorList>
    </citation>
    <scope>NUCLEOTIDE SEQUENCE [LARGE SCALE GENOMIC DNA]</scope>
    <source>
        <strain evidence="1 2">Hrh1</strain>
    </source>
</reference>
<evidence type="ECO:0000313" key="1">
    <source>
        <dbReference type="EMBL" id="RRQ23004.1"/>
    </source>
</evidence>
<name>A0A426QML8_9GAMM</name>
<gene>
    <name evidence="1" type="ORF">D6C00_03150</name>
</gene>